<dbReference type="AlphaFoldDB" id="A0A821I2C4"/>
<gene>
    <name evidence="1" type="ORF">OVN521_LOCUS48192</name>
</gene>
<dbReference type="EMBL" id="CAJOBG010098949">
    <property type="protein sequence ID" value="CAF4694850.1"/>
    <property type="molecule type" value="Genomic_DNA"/>
</dbReference>
<evidence type="ECO:0000313" key="1">
    <source>
        <dbReference type="EMBL" id="CAF4694850.1"/>
    </source>
</evidence>
<evidence type="ECO:0000313" key="2">
    <source>
        <dbReference type="Proteomes" id="UP000663866"/>
    </source>
</evidence>
<comment type="caution">
    <text evidence="1">The sequence shown here is derived from an EMBL/GenBank/DDBJ whole genome shotgun (WGS) entry which is preliminary data.</text>
</comment>
<reference evidence="1" key="1">
    <citation type="submission" date="2021-02" db="EMBL/GenBank/DDBJ databases">
        <authorList>
            <person name="Nowell W R."/>
        </authorList>
    </citation>
    <scope>NUCLEOTIDE SEQUENCE</scope>
</reference>
<dbReference type="Proteomes" id="UP000663866">
    <property type="component" value="Unassembled WGS sequence"/>
</dbReference>
<protein>
    <submittedName>
        <fullName evidence="1">Uncharacterized protein</fullName>
    </submittedName>
</protein>
<sequence>MAVTMVAEYVTAWIIDALKAGKQEIDTFESLPQQLWLHVAKKNTADQEATAKATDVVEHSA</sequence>
<feature type="non-terminal residue" evidence="1">
    <location>
        <position position="61"/>
    </location>
</feature>
<name>A0A821I2C4_9BILA</name>
<keyword evidence="2" id="KW-1185">Reference proteome</keyword>
<accession>A0A821I2C4</accession>
<organism evidence="1 2">
    <name type="scientific">Rotaria magnacalcarata</name>
    <dbReference type="NCBI Taxonomy" id="392030"/>
    <lineage>
        <taxon>Eukaryota</taxon>
        <taxon>Metazoa</taxon>
        <taxon>Spiralia</taxon>
        <taxon>Gnathifera</taxon>
        <taxon>Rotifera</taxon>
        <taxon>Eurotatoria</taxon>
        <taxon>Bdelloidea</taxon>
        <taxon>Philodinida</taxon>
        <taxon>Philodinidae</taxon>
        <taxon>Rotaria</taxon>
    </lineage>
</organism>
<proteinExistence type="predicted"/>